<dbReference type="InterPro" id="IPR027417">
    <property type="entry name" value="P-loop_NTPase"/>
</dbReference>
<dbReference type="PROSITE" id="PS51192">
    <property type="entry name" value="HELICASE_ATP_BIND_1"/>
    <property type="match status" value="1"/>
</dbReference>
<dbReference type="GO" id="GO:0004386">
    <property type="term" value="F:helicase activity"/>
    <property type="evidence" value="ECO:0007669"/>
    <property type="project" value="UniProtKB-KW"/>
</dbReference>
<evidence type="ECO:0000256" key="1">
    <source>
        <dbReference type="ARBA" id="ARBA00022741"/>
    </source>
</evidence>
<keyword evidence="5" id="KW-0378">Hydrolase</keyword>
<dbReference type="SUPFAM" id="SSF52540">
    <property type="entry name" value="P-loop containing nucleoside triphosphate hydrolases"/>
    <property type="match status" value="1"/>
</dbReference>
<dbReference type="Pfam" id="PF00270">
    <property type="entry name" value="DEAD"/>
    <property type="match status" value="1"/>
</dbReference>
<evidence type="ECO:0000313" key="6">
    <source>
        <dbReference type="Proteomes" id="UP000660380"/>
    </source>
</evidence>
<name>A0ABR8GMV7_9CYAN</name>
<organism evidence="5 6">
    <name type="scientific">Scytonema hofmannii FACHB-248</name>
    <dbReference type="NCBI Taxonomy" id="1842502"/>
    <lineage>
        <taxon>Bacteria</taxon>
        <taxon>Bacillati</taxon>
        <taxon>Cyanobacteriota</taxon>
        <taxon>Cyanophyceae</taxon>
        <taxon>Nostocales</taxon>
        <taxon>Scytonemataceae</taxon>
        <taxon>Scytonema</taxon>
    </lineage>
</organism>
<protein>
    <submittedName>
        <fullName evidence="5">DEAD/DEAH box helicase</fullName>
    </submittedName>
</protein>
<comment type="caution">
    <text evidence="5">The sequence shown here is derived from an EMBL/GenBank/DDBJ whole genome shotgun (WGS) entry which is preliminary data.</text>
</comment>
<dbReference type="PANTHER" id="PTHR47957:SF3">
    <property type="entry name" value="ATP-DEPENDENT HELICASE HRQ1"/>
    <property type="match status" value="1"/>
</dbReference>
<evidence type="ECO:0000256" key="2">
    <source>
        <dbReference type="ARBA" id="ARBA00022840"/>
    </source>
</evidence>
<evidence type="ECO:0000259" key="3">
    <source>
        <dbReference type="PROSITE" id="PS51192"/>
    </source>
</evidence>
<dbReference type="EMBL" id="JACJTA010000015">
    <property type="protein sequence ID" value="MBD2604751.1"/>
    <property type="molecule type" value="Genomic_DNA"/>
</dbReference>
<dbReference type="Proteomes" id="UP000660380">
    <property type="component" value="Unassembled WGS sequence"/>
</dbReference>
<dbReference type="InterPro" id="IPR014001">
    <property type="entry name" value="Helicase_ATP-bd"/>
</dbReference>
<keyword evidence="5" id="KW-0347">Helicase</keyword>
<keyword evidence="2" id="KW-0067">ATP-binding</keyword>
<feature type="domain" description="Helicase ATP-binding" evidence="3">
    <location>
        <begin position="158"/>
        <end position="349"/>
    </location>
</feature>
<reference evidence="5 6" key="1">
    <citation type="journal article" date="2020" name="ISME J.">
        <title>Comparative genomics reveals insights into cyanobacterial evolution and habitat adaptation.</title>
        <authorList>
            <person name="Chen M.Y."/>
            <person name="Teng W.K."/>
            <person name="Zhao L."/>
            <person name="Hu C.X."/>
            <person name="Zhou Y.K."/>
            <person name="Han B.P."/>
            <person name="Song L.R."/>
            <person name="Shu W.S."/>
        </authorList>
    </citation>
    <scope>NUCLEOTIDE SEQUENCE [LARGE SCALE GENOMIC DNA]</scope>
    <source>
        <strain evidence="5 6">FACHB-248</strain>
    </source>
</reference>
<sequence>MSQSEFSKPDYAALVKAVSHSSPTPEDWLAVGQPIYSPTYGFGQVIGVLGSRLVVDFEKLASHVSFPNWQNAVESGSVVKAEDAPVQTTSPVFDLDQISHPVFKDVAAEFADNLIAVETTLPDDGELYSLPDDLPAALRTALLKTGISQIYSHQLESLTALRSGKDISILTPTASGKTWCFNIAVVESCLTSNATALYLYPLKALAVDQIGKLRSLVSQLPKDEQIKVGLMTGDTSIIERQRLFSPNPPQILGVSPDLLHYQLYNVRKKDEGESFREFLRRLRYVVIDESHTYVATFGANFTNLMRRLRVAVDSVGGDSNCLQWVFSSATIGNPAEMALRFSGRETTPERLQLISRSGAFIAGRTTLCLKPSSNANPDAAKIILKMLLHELTGICFCNNRSAVKSLLSIIKQEARKQDCSHLADGVAIFYGSLRSDRRSDIIQQLQSGKIRWILSTSALEAGLDLPELDCCLVRGWPGSLMSFRQRIGRAGRRNPGLVIFLPVAQSPLDNYYSANPDVLLHSIAESASFNPDYPILLGKHLMASAVESGIPQDLRNWHKSLVAAQPQH</sequence>
<keyword evidence="6" id="KW-1185">Reference proteome</keyword>
<accession>A0ABR8GMV7</accession>
<proteinExistence type="predicted"/>
<evidence type="ECO:0000313" key="5">
    <source>
        <dbReference type="EMBL" id="MBD2604751.1"/>
    </source>
</evidence>
<dbReference type="InterPro" id="IPR011545">
    <property type="entry name" value="DEAD/DEAH_box_helicase_dom"/>
</dbReference>
<evidence type="ECO:0000259" key="4">
    <source>
        <dbReference type="PROSITE" id="PS51194"/>
    </source>
</evidence>
<dbReference type="PROSITE" id="PS51194">
    <property type="entry name" value="HELICASE_CTER"/>
    <property type="match status" value="1"/>
</dbReference>
<dbReference type="SMART" id="SM00487">
    <property type="entry name" value="DEXDc"/>
    <property type="match status" value="1"/>
</dbReference>
<gene>
    <name evidence="5" type="ORF">H6G81_09470</name>
</gene>
<dbReference type="InterPro" id="IPR001650">
    <property type="entry name" value="Helicase_C-like"/>
</dbReference>
<dbReference type="Pfam" id="PF00271">
    <property type="entry name" value="Helicase_C"/>
    <property type="match status" value="1"/>
</dbReference>
<feature type="domain" description="Helicase C-terminal" evidence="4">
    <location>
        <begin position="383"/>
        <end position="535"/>
    </location>
</feature>
<dbReference type="Gene3D" id="3.40.50.300">
    <property type="entry name" value="P-loop containing nucleotide triphosphate hydrolases"/>
    <property type="match status" value="2"/>
</dbReference>
<dbReference type="SMART" id="SM00490">
    <property type="entry name" value="HELICc"/>
    <property type="match status" value="1"/>
</dbReference>
<dbReference type="RefSeq" id="WP_190909716.1">
    <property type="nucleotide sequence ID" value="NZ_JACJTA010000015.1"/>
</dbReference>
<dbReference type="PANTHER" id="PTHR47957">
    <property type="entry name" value="ATP-DEPENDENT HELICASE HRQ1"/>
    <property type="match status" value="1"/>
</dbReference>
<keyword evidence="1" id="KW-0547">Nucleotide-binding</keyword>